<evidence type="ECO:0000313" key="1">
    <source>
        <dbReference type="EMBL" id="GMN53313.1"/>
    </source>
</evidence>
<dbReference type="AlphaFoldDB" id="A0AA88AEJ6"/>
<dbReference type="Proteomes" id="UP001187192">
    <property type="component" value="Unassembled WGS sequence"/>
</dbReference>
<proteinExistence type="predicted"/>
<gene>
    <name evidence="1" type="ORF">TIFTF001_022461</name>
</gene>
<accession>A0AA88AEJ6</accession>
<protein>
    <submittedName>
        <fullName evidence="1">Uncharacterized protein</fullName>
    </submittedName>
</protein>
<comment type="caution">
    <text evidence="1">The sequence shown here is derived from an EMBL/GenBank/DDBJ whole genome shotgun (WGS) entry which is preliminary data.</text>
</comment>
<dbReference type="EMBL" id="BTGU01000046">
    <property type="protein sequence ID" value="GMN53313.1"/>
    <property type="molecule type" value="Genomic_DNA"/>
</dbReference>
<sequence length="147" mass="16565">MLSRFLFTFLLNQPHTLLPKTEFLSINSPNGLPNRHRPLQHFLLCLHTDILSLSEPFGDRIVEHRKRRRFVKHWPGFFFSGGGGGGERDQAAVGADPAEGVVGYEAFIKGEFSVDRRGVARKGRKVGEGDSCGKVMMRMKMAVVRKR</sequence>
<keyword evidence="2" id="KW-1185">Reference proteome</keyword>
<evidence type="ECO:0000313" key="2">
    <source>
        <dbReference type="Proteomes" id="UP001187192"/>
    </source>
</evidence>
<name>A0AA88AEJ6_FICCA</name>
<organism evidence="1 2">
    <name type="scientific">Ficus carica</name>
    <name type="common">Common fig</name>
    <dbReference type="NCBI Taxonomy" id="3494"/>
    <lineage>
        <taxon>Eukaryota</taxon>
        <taxon>Viridiplantae</taxon>
        <taxon>Streptophyta</taxon>
        <taxon>Embryophyta</taxon>
        <taxon>Tracheophyta</taxon>
        <taxon>Spermatophyta</taxon>
        <taxon>Magnoliopsida</taxon>
        <taxon>eudicotyledons</taxon>
        <taxon>Gunneridae</taxon>
        <taxon>Pentapetalae</taxon>
        <taxon>rosids</taxon>
        <taxon>fabids</taxon>
        <taxon>Rosales</taxon>
        <taxon>Moraceae</taxon>
        <taxon>Ficeae</taxon>
        <taxon>Ficus</taxon>
    </lineage>
</organism>
<reference evidence="1" key="1">
    <citation type="submission" date="2023-07" db="EMBL/GenBank/DDBJ databases">
        <title>draft genome sequence of fig (Ficus carica).</title>
        <authorList>
            <person name="Takahashi T."/>
            <person name="Nishimura K."/>
        </authorList>
    </citation>
    <scope>NUCLEOTIDE SEQUENCE</scope>
</reference>